<dbReference type="AlphaFoldDB" id="A0A438BU44"/>
<evidence type="ECO:0000256" key="1">
    <source>
        <dbReference type="SAM" id="MobiDB-lite"/>
    </source>
</evidence>
<evidence type="ECO:0000313" key="2">
    <source>
        <dbReference type="EMBL" id="RVW14482.1"/>
    </source>
</evidence>
<feature type="compositionally biased region" description="Polar residues" evidence="1">
    <location>
        <begin position="28"/>
        <end position="38"/>
    </location>
</feature>
<comment type="caution">
    <text evidence="2">The sequence shown here is derived from an EMBL/GenBank/DDBJ whole genome shotgun (WGS) entry which is preliminary data.</text>
</comment>
<dbReference type="Proteomes" id="UP000288805">
    <property type="component" value="Unassembled WGS sequence"/>
</dbReference>
<protein>
    <submittedName>
        <fullName evidence="2">Uncharacterized protein</fullName>
    </submittedName>
</protein>
<accession>A0A438BU44</accession>
<proteinExistence type="predicted"/>
<name>A0A438BU44_VITVI</name>
<feature type="region of interest" description="Disordered" evidence="1">
    <location>
        <begin position="1"/>
        <end position="38"/>
    </location>
</feature>
<gene>
    <name evidence="2" type="ORF">CK203_077245</name>
</gene>
<sequence>MEATTSPVAEISFPAETHSSQDKPSFPPNSSRGEYSSSSTPFWLWGLRGKGDPSPGELSAELPCEEGWSEEEFSKLTQFSKVLGMPVEGHEVEILALLKKLKLRNWQ</sequence>
<dbReference type="EMBL" id="QGNW01002617">
    <property type="protein sequence ID" value="RVW14482.1"/>
    <property type="molecule type" value="Genomic_DNA"/>
</dbReference>
<evidence type="ECO:0000313" key="3">
    <source>
        <dbReference type="Proteomes" id="UP000288805"/>
    </source>
</evidence>
<reference evidence="2 3" key="1">
    <citation type="journal article" date="2018" name="PLoS Genet.">
        <title>Population sequencing reveals clonal diversity and ancestral inbreeding in the grapevine cultivar Chardonnay.</title>
        <authorList>
            <person name="Roach M.J."/>
            <person name="Johnson D.L."/>
            <person name="Bohlmann J."/>
            <person name="van Vuuren H.J."/>
            <person name="Jones S.J."/>
            <person name="Pretorius I.S."/>
            <person name="Schmidt S.A."/>
            <person name="Borneman A.R."/>
        </authorList>
    </citation>
    <scope>NUCLEOTIDE SEQUENCE [LARGE SCALE GENOMIC DNA]</scope>
    <source>
        <strain evidence="3">cv. Chardonnay</strain>
        <tissue evidence="2">Leaf</tissue>
    </source>
</reference>
<organism evidence="2 3">
    <name type="scientific">Vitis vinifera</name>
    <name type="common">Grape</name>
    <dbReference type="NCBI Taxonomy" id="29760"/>
    <lineage>
        <taxon>Eukaryota</taxon>
        <taxon>Viridiplantae</taxon>
        <taxon>Streptophyta</taxon>
        <taxon>Embryophyta</taxon>
        <taxon>Tracheophyta</taxon>
        <taxon>Spermatophyta</taxon>
        <taxon>Magnoliopsida</taxon>
        <taxon>eudicotyledons</taxon>
        <taxon>Gunneridae</taxon>
        <taxon>Pentapetalae</taxon>
        <taxon>rosids</taxon>
        <taxon>Vitales</taxon>
        <taxon>Vitaceae</taxon>
        <taxon>Viteae</taxon>
        <taxon>Vitis</taxon>
    </lineage>
</organism>